<protein>
    <submittedName>
        <fullName evidence="2">Uncharacterized protein</fullName>
    </submittedName>
</protein>
<reference evidence="2" key="1">
    <citation type="submission" date="2021-05" db="EMBL/GenBank/DDBJ databases">
        <authorList>
            <person name="Kaiqin L."/>
            <person name="Jian G."/>
        </authorList>
    </citation>
    <scope>NUCLEOTIDE SEQUENCE</scope>
    <source>
        <strain evidence="2">HDS5</strain>
    </source>
</reference>
<gene>
    <name evidence="2" type="ORF">KGD82_26355</name>
</gene>
<proteinExistence type="predicted"/>
<evidence type="ECO:0000313" key="2">
    <source>
        <dbReference type="EMBL" id="QVJ01478.1"/>
    </source>
</evidence>
<feature type="region of interest" description="Disordered" evidence="1">
    <location>
        <begin position="149"/>
        <end position="237"/>
    </location>
</feature>
<sequence length="400" mass="41658">MPPDFPVSPRTLLDNLPRADNGEVLRFAYSDPKGRTQILEISGGPVNYVKVGPDLKDSSFTDTGKSSGNATFGAARTDKQEVRAGAGFLGGILPGESVVLRAGPEVVVGAKGTQKHTRSTEYGSERVFGPGAKGDSAFYQVERTYRVTTTEPQPAAPAAENTTNTDDTGASTEGNGGERGDRSSQPQPQPLVRPGTLDLTTLDQVSTDDARTLAGGGDNRAAATPPAAPSVPGLTADGVRHLGEAAPVRAEWNDGRLRDGNGDSPMTVAARRLHEQVFALHPELVNDPSGAPGARRGFWGSLWRGPDLRAENTLEIYDQVGRAVSGADALTTSGVDIVLRTGGLRNALTPAPGPLRDFVSAIPGLSSVRTDDRDGSDFLTVHLSGELSAPVSRAPAAAAP</sequence>
<keyword evidence="3" id="KW-1185">Reference proteome</keyword>
<name>A0A975L9R6_9ACTN</name>
<dbReference type="EMBL" id="CP074402">
    <property type="protein sequence ID" value="QVJ01478.1"/>
    <property type="molecule type" value="Genomic_DNA"/>
</dbReference>
<evidence type="ECO:0000256" key="1">
    <source>
        <dbReference type="SAM" id="MobiDB-lite"/>
    </source>
</evidence>
<evidence type="ECO:0000313" key="3">
    <source>
        <dbReference type="Proteomes" id="UP000682416"/>
    </source>
</evidence>
<feature type="compositionally biased region" description="Low complexity" evidence="1">
    <location>
        <begin position="149"/>
        <end position="168"/>
    </location>
</feature>
<feature type="compositionally biased region" description="Polar residues" evidence="1">
    <location>
        <begin position="198"/>
        <end position="207"/>
    </location>
</feature>
<organism evidence="2 3">
    <name type="scientific">Nocardiopsis eucommiae</name>
    <dbReference type="NCBI Taxonomy" id="2831970"/>
    <lineage>
        <taxon>Bacteria</taxon>
        <taxon>Bacillati</taxon>
        <taxon>Actinomycetota</taxon>
        <taxon>Actinomycetes</taxon>
        <taxon>Streptosporangiales</taxon>
        <taxon>Nocardiopsidaceae</taxon>
        <taxon>Nocardiopsis</taxon>
    </lineage>
</organism>
<dbReference type="AlphaFoldDB" id="A0A975L9R6"/>
<dbReference type="Proteomes" id="UP000682416">
    <property type="component" value="Chromosome"/>
</dbReference>
<accession>A0A975L9R6</accession>
<dbReference type="KEGG" id="nec:KGD82_26355"/>